<name>T0YD19_9ZZZZ</name>
<sequence>MEFIKLKLPFDASLLETGKQFREACQIVLDYGFAEHTFNKNKLNRATYRGIRKEIPTLPSALAQTARDTASESLK</sequence>
<comment type="caution">
    <text evidence="1">The sequence shown here is derived from an EMBL/GenBank/DDBJ whole genome shotgun (WGS) entry which is preliminary data.</text>
</comment>
<dbReference type="AlphaFoldDB" id="T0YD19"/>
<protein>
    <submittedName>
        <fullName evidence="1">Transposase</fullName>
    </submittedName>
</protein>
<accession>T0YD19</accession>
<reference evidence="1" key="1">
    <citation type="submission" date="2013-08" db="EMBL/GenBank/DDBJ databases">
        <authorList>
            <person name="Mendez C."/>
            <person name="Richter M."/>
            <person name="Ferrer M."/>
            <person name="Sanchez J."/>
        </authorList>
    </citation>
    <scope>NUCLEOTIDE SEQUENCE</scope>
</reference>
<proteinExistence type="predicted"/>
<gene>
    <name evidence="1" type="ORF">B1B_17578</name>
</gene>
<organism evidence="1">
    <name type="scientific">mine drainage metagenome</name>
    <dbReference type="NCBI Taxonomy" id="410659"/>
    <lineage>
        <taxon>unclassified sequences</taxon>
        <taxon>metagenomes</taxon>
        <taxon>ecological metagenomes</taxon>
    </lineage>
</organism>
<dbReference type="EMBL" id="AUZY01011745">
    <property type="protein sequence ID" value="EQD33176.1"/>
    <property type="molecule type" value="Genomic_DNA"/>
</dbReference>
<reference evidence="1" key="2">
    <citation type="journal article" date="2014" name="ISME J.">
        <title>Microbial stratification in low pH oxic and suboxic macroscopic growths along an acid mine drainage.</title>
        <authorList>
            <person name="Mendez-Garcia C."/>
            <person name="Mesa V."/>
            <person name="Sprenger R.R."/>
            <person name="Richter M."/>
            <person name="Diez M.S."/>
            <person name="Solano J."/>
            <person name="Bargiela R."/>
            <person name="Golyshina O.V."/>
            <person name="Manteca A."/>
            <person name="Ramos J.L."/>
            <person name="Gallego J.R."/>
            <person name="Llorente I."/>
            <person name="Martins Dos Santos V.A."/>
            <person name="Jensen O.N."/>
            <person name="Pelaez A.I."/>
            <person name="Sanchez J."/>
            <person name="Ferrer M."/>
        </authorList>
    </citation>
    <scope>NUCLEOTIDE SEQUENCE</scope>
</reference>
<evidence type="ECO:0000313" key="1">
    <source>
        <dbReference type="EMBL" id="EQD33176.1"/>
    </source>
</evidence>